<feature type="domain" description="Major vault protein shoulder" evidence="2">
    <location>
        <begin position="532"/>
        <end position="640"/>
    </location>
</feature>
<dbReference type="Gene3D" id="2.30.30.570">
    <property type="match status" value="1"/>
</dbReference>
<dbReference type="InterPro" id="IPR036013">
    <property type="entry name" value="Band_7/SPFH_dom_sf"/>
</dbReference>
<dbReference type="InterPro" id="IPR039059">
    <property type="entry name" value="MVP"/>
</dbReference>
<dbReference type="GO" id="GO:0005634">
    <property type="term" value="C:nucleus"/>
    <property type="evidence" value="ECO:0007669"/>
    <property type="project" value="TreeGrafter"/>
</dbReference>
<sequence>MTQRDDVRGTELVLPPGVFAFILDNTKGNVTTYCGPTKSSLSQTDQPVTFDEETGRFISCSTDQALQTNITADKGEYIVLKNSAGDGGHPGAGKAEPLPPSLLNFGTMENISGPSNFPLWPGQTAKVIQGHSLRSNQYVVARVYDEEAAQENWSSAVVKPAEGEGEGEKTAKEKIASDVVGIDPATLTIGKLIVIKGTDVSFYIPPTGIEVLKDTSADGRDNYVRDAVTLERLEYCILLAENGNKRYVIGPEVVFPSPTEQFVISKDKGKRKFRAYELNNNSGLYVKVIADYDDHKAGDELFITGKDTAIYYPRQEHAIIKYGDQDKHYAIAIPAGEARYVLNRDTGAVNLIKGPSMFLPDPRTEVMVRRILDDKTCELYFPGNVEVLEHNRNLRNAAGDHEYLEGEAFGAAMAAANLDDGGGGNFTRGYTKTKRRLAAKGEFGDELTRGTEFTPPRTITLDTKLDGAVTVDVWTGYAIQVVNKPGDRRVVKGPQTVTLEYDEYLEGFSLSRGRPKDSDNTLKTVYLRTMSNPVTDRIKLVTKDLVEVSVDLKYLVKFNGDESKWFDVDNYVQYMCDHMRSLIGNRVRQINIQEFYSSAVEQLRDMVLGVNDGGGRPNKTFEENSMEIYDLEVISIDFMDNDIEYLLGDAKQEELRNTIKLEKEERRLTLITGQEEAKRGVEAEFAKTSVASDEIAKADTRRKSELRLTTIEATSSENLSLQTGKLVAEQEASKVRKVALDDEKKRLAQREEFDRAALARRIEELVAEANADETRMKAVQPALIGALQSMAMTGTLQQMAEHLAPLSIVRGESISGTLTTMLKGTPMEHLLDNIGKIGPSQFLGPKVEDVDDEGAA</sequence>
<dbReference type="EMBL" id="LAZR01001311">
    <property type="protein sequence ID" value="KKN46808.1"/>
    <property type="molecule type" value="Genomic_DNA"/>
</dbReference>
<dbReference type="Pfam" id="PF11978">
    <property type="entry name" value="MVP_shoulder"/>
    <property type="match status" value="1"/>
</dbReference>
<dbReference type="Gene3D" id="3.30.479.30">
    <property type="entry name" value="Band 7 domain"/>
    <property type="match status" value="1"/>
</dbReference>
<dbReference type="InterPro" id="IPR021870">
    <property type="entry name" value="MVP_shoulder"/>
</dbReference>
<dbReference type="AlphaFoldDB" id="A0A0F9TZM5"/>
<name>A0A0F9TZM5_9ZZZZ</name>
<protein>
    <recommendedName>
        <fullName evidence="2">Major vault protein shoulder domain-containing protein</fullName>
    </recommendedName>
</protein>
<evidence type="ECO:0000259" key="2">
    <source>
        <dbReference type="Pfam" id="PF11978"/>
    </source>
</evidence>
<evidence type="ECO:0000256" key="1">
    <source>
        <dbReference type="SAM" id="Coils"/>
    </source>
</evidence>
<dbReference type="PANTHER" id="PTHR14165">
    <property type="entry name" value="MAJOR VAULT PROTEIN"/>
    <property type="match status" value="1"/>
</dbReference>
<dbReference type="PANTHER" id="PTHR14165:SF3">
    <property type="entry name" value="MAJOR VAULT PROTEIN"/>
    <property type="match status" value="1"/>
</dbReference>
<evidence type="ECO:0000313" key="3">
    <source>
        <dbReference type="EMBL" id="KKN46808.1"/>
    </source>
</evidence>
<feature type="coiled-coil region" evidence="1">
    <location>
        <begin position="748"/>
        <end position="775"/>
    </location>
</feature>
<gene>
    <name evidence="3" type="ORF">LCGC14_0669370</name>
</gene>
<organism evidence="3">
    <name type="scientific">marine sediment metagenome</name>
    <dbReference type="NCBI Taxonomy" id="412755"/>
    <lineage>
        <taxon>unclassified sequences</taxon>
        <taxon>metagenomes</taxon>
        <taxon>ecological metagenomes</taxon>
    </lineage>
</organism>
<keyword evidence="1" id="KW-0175">Coiled coil</keyword>
<reference evidence="3" key="1">
    <citation type="journal article" date="2015" name="Nature">
        <title>Complex archaea that bridge the gap between prokaryotes and eukaryotes.</title>
        <authorList>
            <person name="Spang A."/>
            <person name="Saw J.H."/>
            <person name="Jorgensen S.L."/>
            <person name="Zaremba-Niedzwiedzka K."/>
            <person name="Martijn J."/>
            <person name="Lind A.E."/>
            <person name="van Eijk R."/>
            <person name="Schleper C."/>
            <person name="Guy L."/>
            <person name="Ettema T.J."/>
        </authorList>
    </citation>
    <scope>NUCLEOTIDE SEQUENCE</scope>
</reference>
<dbReference type="GO" id="GO:0005737">
    <property type="term" value="C:cytoplasm"/>
    <property type="evidence" value="ECO:0007669"/>
    <property type="project" value="TreeGrafter"/>
</dbReference>
<comment type="caution">
    <text evidence="3">The sequence shown here is derived from an EMBL/GenBank/DDBJ whole genome shotgun (WGS) entry which is preliminary data.</text>
</comment>
<proteinExistence type="predicted"/>
<accession>A0A0F9TZM5</accession>